<keyword evidence="8" id="KW-0832">Ubl conjugation</keyword>
<evidence type="ECO:0000256" key="9">
    <source>
        <dbReference type="ARBA" id="ARBA00022990"/>
    </source>
</evidence>
<evidence type="ECO:0000256" key="11">
    <source>
        <dbReference type="ARBA" id="ARBA00023212"/>
    </source>
</evidence>
<evidence type="ECO:0000256" key="13">
    <source>
        <dbReference type="ARBA" id="ARBA00034864"/>
    </source>
</evidence>
<organism evidence="16 17">
    <name type="scientific">Hucho hucho</name>
    <name type="common">huchen</name>
    <dbReference type="NCBI Taxonomy" id="62062"/>
    <lineage>
        <taxon>Eukaryota</taxon>
        <taxon>Metazoa</taxon>
        <taxon>Chordata</taxon>
        <taxon>Craniata</taxon>
        <taxon>Vertebrata</taxon>
        <taxon>Euteleostomi</taxon>
        <taxon>Actinopterygii</taxon>
        <taxon>Neopterygii</taxon>
        <taxon>Teleostei</taxon>
        <taxon>Protacanthopterygii</taxon>
        <taxon>Salmoniformes</taxon>
        <taxon>Salmonidae</taxon>
        <taxon>Salmoninae</taxon>
        <taxon>Hucho</taxon>
    </lineage>
</organism>
<dbReference type="InterPro" id="IPR008603">
    <property type="entry name" value="DCTN4"/>
</dbReference>
<keyword evidence="17" id="KW-1185">Reference proteome</keyword>
<reference evidence="17" key="1">
    <citation type="submission" date="2018-06" db="EMBL/GenBank/DDBJ databases">
        <title>Genome assembly of Danube salmon.</title>
        <authorList>
            <person name="Macqueen D.J."/>
            <person name="Gundappa M.K."/>
        </authorList>
    </citation>
    <scope>NUCLEOTIDE SEQUENCE [LARGE SCALE GENOMIC DNA]</scope>
</reference>
<sequence length="97" mass="11376">LVLCFLGDYFTSLFFCVFTTASGGWQEPDNPHTQRINKLIEYYQQLAQREKLERDRKKLARRRPYMPLAFSVQTHTHTHTSHTRTPADNMLSLCTSI</sequence>
<accession>A0A4W5LY26</accession>
<keyword evidence="11" id="KW-0206">Cytoskeleton</keyword>
<dbReference type="PANTHER" id="PTHR13034:SF2">
    <property type="entry name" value="DYNACTIN SUBUNIT 4"/>
    <property type="match status" value="1"/>
</dbReference>
<evidence type="ECO:0000256" key="3">
    <source>
        <dbReference type="ARBA" id="ARBA00004544"/>
    </source>
</evidence>
<feature type="chain" id="PRO_5021352570" description="Dynactin subunit 4" evidence="15">
    <location>
        <begin position="27"/>
        <end position="97"/>
    </location>
</feature>
<dbReference type="GO" id="GO:0005869">
    <property type="term" value="C:dynactin complex"/>
    <property type="evidence" value="ECO:0007669"/>
    <property type="project" value="InterPro"/>
</dbReference>
<dbReference type="GO" id="GO:0005938">
    <property type="term" value="C:cell cortex"/>
    <property type="evidence" value="ECO:0007669"/>
    <property type="project" value="UniProtKB-SubCell"/>
</dbReference>
<reference evidence="16" key="3">
    <citation type="submission" date="2025-09" db="UniProtKB">
        <authorList>
            <consortium name="Ensembl"/>
        </authorList>
    </citation>
    <scope>IDENTIFICATION</scope>
</reference>
<evidence type="ECO:0000256" key="12">
    <source>
        <dbReference type="ARBA" id="ARBA00034776"/>
    </source>
</evidence>
<evidence type="ECO:0000256" key="6">
    <source>
        <dbReference type="ARBA" id="ARBA00022499"/>
    </source>
</evidence>
<evidence type="ECO:0000256" key="10">
    <source>
        <dbReference type="ARBA" id="ARBA00023054"/>
    </source>
</evidence>
<keyword evidence="5" id="KW-0963">Cytoplasm</keyword>
<evidence type="ECO:0000256" key="1">
    <source>
        <dbReference type="ARBA" id="ARBA00004300"/>
    </source>
</evidence>
<evidence type="ECO:0000256" key="15">
    <source>
        <dbReference type="SAM" id="SignalP"/>
    </source>
</evidence>
<evidence type="ECO:0000256" key="8">
    <source>
        <dbReference type="ARBA" id="ARBA00022843"/>
    </source>
</evidence>
<comment type="similarity">
    <text evidence="12">Belongs to the dynactin subunit 4 family.</text>
</comment>
<dbReference type="PANTHER" id="PTHR13034">
    <property type="entry name" value="DYNACTIN P62 SUBUNIT"/>
    <property type="match status" value="1"/>
</dbReference>
<protein>
    <recommendedName>
        <fullName evidence="13">Dynactin subunit 4</fullName>
    </recommendedName>
</protein>
<evidence type="ECO:0000256" key="14">
    <source>
        <dbReference type="ARBA" id="ARBA00093507"/>
    </source>
</evidence>
<dbReference type="Proteomes" id="UP000314982">
    <property type="component" value="Unassembled WGS sequence"/>
</dbReference>
<dbReference type="STRING" id="62062.ENSHHUP00000031251"/>
<dbReference type="GO" id="GO:0030016">
    <property type="term" value="C:myofibril"/>
    <property type="evidence" value="ECO:0007669"/>
    <property type="project" value="UniProtKB-SubCell"/>
</dbReference>
<reference evidence="16" key="2">
    <citation type="submission" date="2025-08" db="UniProtKB">
        <authorList>
            <consortium name="Ensembl"/>
        </authorList>
    </citation>
    <scope>IDENTIFICATION</scope>
</reference>
<dbReference type="Ensembl" id="ENSHHUT00000032548.1">
    <property type="protein sequence ID" value="ENSHHUP00000031251.1"/>
    <property type="gene ID" value="ENSHHUG00000019869.1"/>
</dbReference>
<comment type="subunit">
    <text evidence="14">Subunit of dynactin, a multiprotein complex part of a tripartite complex with dynein and a adapter, such as BICDL1, BICD2 or HOOK3. The dynactin complex is built around ACTR1A/ACTB filament and consists of an actin-related filament composed of a shoulder domain, a pointed end and a barbed end. Its length is defined by its flexible shoulder domain. The soulder is composed of 2 DCTN1 subunits, 4 DCTN2 and 2 DCTN3. The 4 DCNT2 (via N-terminus) bind the ACTR1A filament and act as molecular rulers to determine the length. The pointed end is important for binding dynein-dynactin cargo adapters. Consists of 4 subunits: ACTR10, DCNT4, DCTN5 and DCTN6. The barbed end is composed of a CAPZA1:CAPZB heterodimers, which binds ACTR1A/ACTB filament and dynactin and stabilizes dynactin. Interacts with ATP7B, but not ATP7A, in a copper-dependent manner. Interacts with ANK2; this interaction is required for localization at costameres. Interacts with N4BP2L1.</text>
</comment>
<keyword evidence="10" id="KW-0175">Coiled coil</keyword>
<comment type="subcellular location">
    <subcellularLocation>
        <location evidence="3">Cytoplasm</location>
        <location evidence="3">Cell cortex</location>
    </subcellularLocation>
    <subcellularLocation>
        <location evidence="1">Cytoplasm</location>
        <location evidence="1">Cytoskeleton</location>
        <location evidence="1">Microtubule organizing center</location>
        <location evidence="1">Centrosome</location>
    </subcellularLocation>
    <subcellularLocation>
        <location evidence="2">Cytoplasm</location>
        <location evidence="2">Cytoskeleton</location>
        <location evidence="2">Stress fiber</location>
    </subcellularLocation>
    <subcellularLocation>
        <location evidence="4">Cytoplasm</location>
        <location evidence="4">Myofibril</location>
    </subcellularLocation>
</comment>
<evidence type="ECO:0000256" key="7">
    <source>
        <dbReference type="ARBA" id="ARBA00022553"/>
    </source>
</evidence>
<proteinExistence type="inferred from homology"/>
<evidence type="ECO:0000256" key="5">
    <source>
        <dbReference type="ARBA" id="ARBA00022490"/>
    </source>
</evidence>
<evidence type="ECO:0000256" key="4">
    <source>
        <dbReference type="ARBA" id="ARBA00004657"/>
    </source>
</evidence>
<feature type="signal peptide" evidence="15">
    <location>
        <begin position="1"/>
        <end position="26"/>
    </location>
</feature>
<keyword evidence="7" id="KW-0597">Phosphoprotein</keyword>
<keyword evidence="15" id="KW-0732">Signal</keyword>
<evidence type="ECO:0000313" key="17">
    <source>
        <dbReference type="Proteomes" id="UP000314982"/>
    </source>
</evidence>
<evidence type="ECO:0000256" key="2">
    <source>
        <dbReference type="ARBA" id="ARBA00004529"/>
    </source>
</evidence>
<dbReference type="GO" id="GO:0005813">
    <property type="term" value="C:centrosome"/>
    <property type="evidence" value="ECO:0007669"/>
    <property type="project" value="UniProtKB-SubCell"/>
</dbReference>
<dbReference type="AlphaFoldDB" id="A0A4W5LY26"/>
<name>A0A4W5LY26_9TELE</name>
<keyword evidence="9" id="KW-0007">Acetylation</keyword>
<keyword evidence="6" id="KW-1017">Isopeptide bond</keyword>
<dbReference type="GO" id="GO:0001725">
    <property type="term" value="C:stress fiber"/>
    <property type="evidence" value="ECO:0007669"/>
    <property type="project" value="UniProtKB-SubCell"/>
</dbReference>
<evidence type="ECO:0000313" key="16">
    <source>
        <dbReference type="Ensembl" id="ENSHHUP00000031251.1"/>
    </source>
</evidence>